<protein>
    <recommendedName>
        <fullName evidence="5">Secreted protein</fullName>
    </recommendedName>
</protein>
<feature type="chain" id="PRO_5003996136" description="Secreted protein" evidence="2">
    <location>
        <begin position="30"/>
        <end position="120"/>
    </location>
</feature>
<gene>
    <name evidence="3" type="ORF">STVIR_4806</name>
</gene>
<dbReference type="AlphaFoldDB" id="L8PD36"/>
<proteinExistence type="predicted"/>
<evidence type="ECO:0008006" key="5">
    <source>
        <dbReference type="Google" id="ProtNLM"/>
    </source>
</evidence>
<keyword evidence="2" id="KW-0732">Signal</keyword>
<feature type="region of interest" description="Disordered" evidence="1">
    <location>
        <begin position="96"/>
        <end position="120"/>
    </location>
</feature>
<dbReference type="EMBL" id="AMLP01000142">
    <property type="protein sequence ID" value="ELS54340.1"/>
    <property type="molecule type" value="Genomic_DNA"/>
</dbReference>
<dbReference type="RefSeq" id="WP_004000203.1">
    <property type="nucleotide sequence ID" value="NZ_AMLP01000142.1"/>
</dbReference>
<evidence type="ECO:0000313" key="4">
    <source>
        <dbReference type="Proteomes" id="UP000011205"/>
    </source>
</evidence>
<evidence type="ECO:0000256" key="2">
    <source>
        <dbReference type="SAM" id="SignalP"/>
    </source>
</evidence>
<dbReference type="PATRIC" id="fig|1160705.3.peg.4751"/>
<feature type="signal peptide" evidence="2">
    <location>
        <begin position="1"/>
        <end position="29"/>
    </location>
</feature>
<evidence type="ECO:0000256" key="1">
    <source>
        <dbReference type="SAM" id="MobiDB-lite"/>
    </source>
</evidence>
<organism evidence="3 4">
    <name type="scientific">Streptomyces viridochromogenes Tue57</name>
    <dbReference type="NCBI Taxonomy" id="1160705"/>
    <lineage>
        <taxon>Bacteria</taxon>
        <taxon>Bacillati</taxon>
        <taxon>Actinomycetota</taxon>
        <taxon>Actinomycetes</taxon>
        <taxon>Kitasatosporales</taxon>
        <taxon>Streptomycetaceae</taxon>
        <taxon>Streptomyces</taxon>
    </lineage>
</organism>
<name>L8PD36_STRVR</name>
<comment type="caution">
    <text evidence="3">The sequence shown here is derived from an EMBL/GenBank/DDBJ whole genome shotgun (WGS) entry which is preliminary data.</text>
</comment>
<dbReference type="Proteomes" id="UP000011205">
    <property type="component" value="Unassembled WGS sequence"/>
</dbReference>
<sequence>MIDGKKIAAVAGLLGGLAMTCLGVGQAYAAASPLACTTDAQGNTVCTQRLTGETTEGEGFVVRRSMNCQPTQPLTLPAPGLMNHGSIKIGPEITCASTSPDDSERPGGMEPRLGQLGLPI</sequence>
<evidence type="ECO:0000313" key="3">
    <source>
        <dbReference type="EMBL" id="ELS54340.1"/>
    </source>
</evidence>
<accession>L8PD36</accession>
<reference evidence="3 4" key="1">
    <citation type="journal article" date="2013" name="Genome Announc.">
        <title>Draft Genome Sequence of Streptomyces viridochromogenes Strain Tu57, Producer of Avilamycin.</title>
        <authorList>
            <person name="Gruning B.A."/>
            <person name="Erxleben A."/>
            <person name="Hahnlein A."/>
            <person name="Gunther S."/>
        </authorList>
    </citation>
    <scope>NUCLEOTIDE SEQUENCE [LARGE SCALE GENOMIC DNA]</scope>
    <source>
        <strain evidence="3 4">Tue57</strain>
    </source>
</reference>